<reference evidence="4" key="3">
    <citation type="submission" date="2024-03" db="EMBL/GenBank/DDBJ databases">
        <title>The Genome Sequence of Enterococcus sp. DIV0238c.</title>
        <authorList>
            <consortium name="The Broad Institute Genomics Platform"/>
            <consortium name="The Broad Institute Microbial Omics Core"/>
            <consortium name="The Broad Institute Genomic Center for Infectious Diseases"/>
            <person name="Earl A."/>
            <person name="Manson A."/>
            <person name="Gilmore M."/>
            <person name="Schwartman J."/>
            <person name="Shea T."/>
            <person name="Abouelleil A."/>
            <person name="Cao P."/>
            <person name="Chapman S."/>
            <person name="Cusick C."/>
            <person name="Young S."/>
            <person name="Neafsey D."/>
            <person name="Nusbaum C."/>
            <person name="Birren B."/>
        </authorList>
    </citation>
    <scope>NUCLEOTIDE SEQUENCE</scope>
    <source>
        <strain evidence="4">9D6_DIV0238</strain>
    </source>
</reference>
<gene>
    <name evidence="3" type="ORF">A5889_000143</name>
    <name evidence="4" type="ORF">A5889_002758</name>
</gene>
<feature type="coiled-coil region" evidence="1">
    <location>
        <begin position="257"/>
        <end position="313"/>
    </location>
</feature>
<feature type="transmembrane region" description="Helical" evidence="2">
    <location>
        <begin position="70"/>
        <end position="93"/>
    </location>
</feature>
<keyword evidence="2" id="KW-1133">Transmembrane helix</keyword>
<evidence type="ECO:0000313" key="4">
    <source>
        <dbReference type="EMBL" id="WYJ95210.1"/>
    </source>
</evidence>
<dbReference type="Proteomes" id="UP000196151">
    <property type="component" value="Chromosome"/>
</dbReference>
<evidence type="ECO:0000256" key="2">
    <source>
        <dbReference type="SAM" id="Phobius"/>
    </source>
</evidence>
<dbReference type="AlphaFoldDB" id="A0A200JBV6"/>
<keyword evidence="5" id="KW-1185">Reference proteome</keyword>
<keyword evidence="2" id="KW-0812">Transmembrane</keyword>
<evidence type="ECO:0000313" key="3">
    <source>
        <dbReference type="EMBL" id="OUZ34668.1"/>
    </source>
</evidence>
<sequence>MEKNTRKRGLVSYLAPDEGAGVNISWGAIVAGLVSFFAIFITLSLIGSAIGFGIVKPTSDNPLDGVGTGLTIWTVVTFILALFCSGFIAGVAARRIGLLHGFLTWATSVLVLVAILSYTAIGAFSAVGSLFGDIVSATGSGIQTVASGTADTIGKSFDKVTENVQSVNTDELQSQVKKVLSDTDVPELQPNYLEDQMKEATNEITDAGKELVKDPENADKIFKDTGNSLKERAKNIGDSVDREAIVNAVSANTELSKEEADQATENIYNELQKASDEAQKQIETAQTNLEKAKDDLDETIKEAREKAEDASNTVAKASIWSFIAMVLGMIITSFAGMWGANLVENPETESKL</sequence>
<keyword evidence="1" id="KW-0175">Coiled coil</keyword>
<feature type="transmembrane region" description="Helical" evidence="2">
    <location>
        <begin position="319"/>
        <end position="343"/>
    </location>
</feature>
<dbReference type="RefSeq" id="WP_087639376.1">
    <property type="nucleotide sequence ID" value="NZ_CP147246.1"/>
</dbReference>
<proteinExistence type="predicted"/>
<evidence type="ECO:0000313" key="5">
    <source>
        <dbReference type="Proteomes" id="UP000196151"/>
    </source>
</evidence>
<feature type="transmembrane region" description="Helical" evidence="2">
    <location>
        <begin position="105"/>
        <end position="131"/>
    </location>
</feature>
<accession>A0A200JBV6</accession>
<evidence type="ECO:0000256" key="1">
    <source>
        <dbReference type="SAM" id="Coils"/>
    </source>
</evidence>
<evidence type="ECO:0008006" key="6">
    <source>
        <dbReference type="Google" id="ProtNLM"/>
    </source>
</evidence>
<dbReference type="EMBL" id="CP147246">
    <property type="protein sequence ID" value="WYJ95210.1"/>
    <property type="molecule type" value="Genomic_DNA"/>
</dbReference>
<keyword evidence="2" id="KW-0472">Membrane</keyword>
<name>A0A200JBV6_9ENTE</name>
<protein>
    <recommendedName>
        <fullName evidence="6">CAP-Gly protein</fullName>
    </recommendedName>
</protein>
<dbReference type="EMBL" id="NIBQ01000001">
    <property type="protein sequence ID" value="OUZ34668.1"/>
    <property type="molecule type" value="Genomic_DNA"/>
</dbReference>
<reference evidence="4" key="2">
    <citation type="submission" date="2017-05" db="EMBL/GenBank/DDBJ databases">
        <authorList>
            <consortium name="The Broad Institute Genomics Platform"/>
            <consortium name="The Broad Institute Genomic Center for Infectious Diseases"/>
            <person name="Earl A."/>
            <person name="Manson A."/>
            <person name="Schwartman J."/>
            <person name="Gilmore M."/>
            <person name="Abouelleil A."/>
            <person name="Cao P."/>
            <person name="Chapman S."/>
            <person name="Cusick C."/>
            <person name="Shea T."/>
            <person name="Young S."/>
            <person name="Neafsey D."/>
            <person name="Nusbaum C."/>
            <person name="Birren B."/>
        </authorList>
    </citation>
    <scope>NUCLEOTIDE SEQUENCE</scope>
    <source>
        <strain evidence="4">9D6_DIV0238</strain>
    </source>
</reference>
<feature type="transmembrane region" description="Helical" evidence="2">
    <location>
        <begin position="21"/>
        <end position="50"/>
    </location>
</feature>
<dbReference type="OrthoDB" id="2154696at2"/>
<reference evidence="3" key="1">
    <citation type="submission" date="2017-05" db="EMBL/GenBank/DDBJ databases">
        <title>The Genome Sequence of Enterococcus sp. 9D6_DIV0238.</title>
        <authorList>
            <consortium name="The Broad Institute Genomics Platform"/>
            <consortium name="The Broad Institute Genomic Center for Infectious Diseases"/>
            <person name="Earl A."/>
            <person name="Manson A."/>
            <person name="Schwartman J."/>
            <person name="Gilmore M."/>
            <person name="Abouelleil A."/>
            <person name="Cao P."/>
            <person name="Chapman S."/>
            <person name="Cusick C."/>
            <person name="Shea T."/>
            <person name="Young S."/>
            <person name="Neafsey D."/>
            <person name="Nusbaum C."/>
            <person name="Birren B."/>
        </authorList>
    </citation>
    <scope>NUCLEOTIDE SEQUENCE [LARGE SCALE GENOMIC DNA]</scope>
    <source>
        <strain evidence="3">9D6_DIV0238</strain>
    </source>
</reference>
<organism evidence="3">
    <name type="scientific">Candidatus Enterococcus dunnyi</name>
    <dbReference type="NCBI Taxonomy" id="1834192"/>
    <lineage>
        <taxon>Bacteria</taxon>
        <taxon>Bacillati</taxon>
        <taxon>Bacillota</taxon>
        <taxon>Bacilli</taxon>
        <taxon>Lactobacillales</taxon>
        <taxon>Enterococcaceae</taxon>
        <taxon>Enterococcus</taxon>
    </lineage>
</organism>